<dbReference type="SUPFAM" id="SSF47473">
    <property type="entry name" value="EF-hand"/>
    <property type="match status" value="1"/>
</dbReference>
<dbReference type="InterPro" id="IPR011992">
    <property type="entry name" value="EF-hand-dom_pair"/>
</dbReference>
<dbReference type="InterPro" id="IPR002048">
    <property type="entry name" value="EF_hand_dom"/>
</dbReference>
<evidence type="ECO:0000256" key="2">
    <source>
        <dbReference type="ARBA" id="ARBA00022737"/>
    </source>
</evidence>
<evidence type="ECO:0000313" key="6">
    <source>
        <dbReference type="Proteomes" id="UP000053235"/>
    </source>
</evidence>
<keyword evidence="6" id="KW-1185">Reference proteome</keyword>
<gene>
    <name evidence="5" type="ORF">LAX5112_03893</name>
</gene>
<keyword evidence="1" id="KW-0479">Metal-binding</keyword>
<dbReference type="Proteomes" id="UP000053235">
    <property type="component" value="Unassembled WGS sequence"/>
</dbReference>
<dbReference type="GO" id="GO:0005509">
    <property type="term" value="F:calcium ion binding"/>
    <property type="evidence" value="ECO:0007669"/>
    <property type="project" value="InterPro"/>
</dbReference>
<keyword evidence="3" id="KW-0732">Signal</keyword>
<dbReference type="EMBL" id="CXWD01000017">
    <property type="protein sequence ID" value="CTQ74532.1"/>
    <property type="molecule type" value="Genomic_DNA"/>
</dbReference>
<dbReference type="STRING" id="388408.LAX5112_03893"/>
<reference evidence="6" key="1">
    <citation type="submission" date="2015-07" db="EMBL/GenBank/DDBJ databases">
        <authorList>
            <person name="Rodrigo-Torres Lidia"/>
            <person name="Arahal R.David."/>
        </authorList>
    </citation>
    <scope>NUCLEOTIDE SEQUENCE [LARGE SCALE GENOMIC DNA]</scope>
    <source>
        <strain evidence="6">CECT 5112</strain>
    </source>
</reference>
<organism evidence="5 6">
    <name type="scientific">Roseibium alexandrii</name>
    <dbReference type="NCBI Taxonomy" id="388408"/>
    <lineage>
        <taxon>Bacteria</taxon>
        <taxon>Pseudomonadati</taxon>
        <taxon>Pseudomonadota</taxon>
        <taxon>Alphaproteobacteria</taxon>
        <taxon>Hyphomicrobiales</taxon>
        <taxon>Stappiaceae</taxon>
        <taxon>Roseibium</taxon>
    </lineage>
</organism>
<protein>
    <submittedName>
        <fullName evidence="5">EF hand</fullName>
    </submittedName>
</protein>
<dbReference type="OrthoDB" id="7631435at2"/>
<dbReference type="PANTHER" id="PTHR10827">
    <property type="entry name" value="RETICULOCALBIN"/>
    <property type="match status" value="1"/>
</dbReference>
<feature type="domain" description="EF-hand" evidence="4">
    <location>
        <begin position="45"/>
        <end position="80"/>
    </location>
</feature>
<keyword evidence="2" id="KW-0677">Repeat</keyword>
<dbReference type="PROSITE" id="PS50222">
    <property type="entry name" value="EF_HAND_2"/>
    <property type="match status" value="1"/>
</dbReference>
<dbReference type="PANTHER" id="PTHR10827:SF98">
    <property type="entry name" value="45 KDA CALCIUM-BINDING PROTEIN"/>
    <property type="match status" value="1"/>
</dbReference>
<accession>A0A0M7AJB5</accession>
<dbReference type="RefSeq" id="WP_055673198.1">
    <property type="nucleotide sequence ID" value="NZ_CXWD01000017.1"/>
</dbReference>
<dbReference type="Pfam" id="PF13202">
    <property type="entry name" value="EF-hand_5"/>
    <property type="match status" value="3"/>
</dbReference>
<evidence type="ECO:0000259" key="4">
    <source>
        <dbReference type="PROSITE" id="PS50222"/>
    </source>
</evidence>
<dbReference type="InterPro" id="IPR018247">
    <property type="entry name" value="EF_Hand_1_Ca_BS"/>
</dbReference>
<dbReference type="PROSITE" id="PS00018">
    <property type="entry name" value="EF_HAND_1"/>
    <property type="match status" value="2"/>
</dbReference>
<feature type="signal peptide" evidence="3">
    <location>
        <begin position="1"/>
        <end position="21"/>
    </location>
</feature>
<evidence type="ECO:0000256" key="3">
    <source>
        <dbReference type="SAM" id="SignalP"/>
    </source>
</evidence>
<proteinExistence type="predicted"/>
<dbReference type="Gene3D" id="1.10.238.10">
    <property type="entry name" value="EF-hand"/>
    <property type="match status" value="2"/>
</dbReference>
<dbReference type="AlphaFoldDB" id="A0A0M7AJB5"/>
<name>A0A0M7AJB5_9HYPH</name>
<evidence type="ECO:0000256" key="1">
    <source>
        <dbReference type="ARBA" id="ARBA00022723"/>
    </source>
</evidence>
<evidence type="ECO:0000313" key="5">
    <source>
        <dbReference type="EMBL" id="CTQ74532.1"/>
    </source>
</evidence>
<sequence>MDRKLVLTLVAGVLASTHVWAADDAGASFMERWDVNNDGVVSIEEAEKRRQALFAKLDTNKDGFLDSNEFSADAQVEPETQSADTSVLMGLDLNDVDGDGKVSAGEFMSNSGTWVDLMDENKDGVVSAEEFQTKWHDRDARIKLLGG</sequence>
<feature type="chain" id="PRO_5005809395" evidence="3">
    <location>
        <begin position="22"/>
        <end position="147"/>
    </location>
</feature>